<organism evidence="2 3">
    <name type="scientific">Streptococcus gordonii (strain Challis / ATCC 35105 / BCRC 15272 / CH1 / DL1 / V288)</name>
    <dbReference type="NCBI Taxonomy" id="467705"/>
    <lineage>
        <taxon>Bacteria</taxon>
        <taxon>Bacillati</taxon>
        <taxon>Bacillota</taxon>
        <taxon>Bacilli</taxon>
        <taxon>Lactobacillales</taxon>
        <taxon>Streptococcaceae</taxon>
        <taxon>Streptococcus</taxon>
    </lineage>
</organism>
<protein>
    <submittedName>
        <fullName evidence="2">Uncharacterized protein</fullName>
    </submittedName>
</protein>
<feature type="compositionally biased region" description="Basic and acidic residues" evidence="1">
    <location>
        <begin position="21"/>
        <end position="42"/>
    </location>
</feature>
<accession>A8AVG8</accession>
<dbReference type="EMBL" id="CP000725">
    <property type="protein sequence ID" value="ABV10521.1"/>
    <property type="molecule type" value="Genomic_DNA"/>
</dbReference>
<reference evidence="2 3" key="1">
    <citation type="journal article" date="2007" name="J. Bacteriol.">
        <title>Genome-wide transcriptional changes in Streptococcus gordonii in response to competence signaling peptide.</title>
        <authorList>
            <person name="Vickerman M.M."/>
            <person name="Iobst S."/>
            <person name="Jesionowski A.M."/>
            <person name="Gill S.R."/>
        </authorList>
    </citation>
    <scope>NUCLEOTIDE SEQUENCE [LARGE SCALE GENOMIC DNA]</scope>
    <source>
        <strain evidence="3">Challis / ATCC 35105 / BCRC 15272 / CH1 / DL1 / V288</strain>
    </source>
</reference>
<evidence type="ECO:0000256" key="1">
    <source>
        <dbReference type="SAM" id="MobiDB-lite"/>
    </source>
</evidence>
<proteinExistence type="predicted"/>
<evidence type="ECO:0000313" key="2">
    <source>
        <dbReference type="EMBL" id="ABV10521.1"/>
    </source>
</evidence>
<dbReference type="KEGG" id="sgo:SGO_0462"/>
<name>A8AVG8_STRGC</name>
<evidence type="ECO:0000313" key="3">
    <source>
        <dbReference type="Proteomes" id="UP000001131"/>
    </source>
</evidence>
<feature type="region of interest" description="Disordered" evidence="1">
    <location>
        <begin position="21"/>
        <end position="51"/>
    </location>
</feature>
<keyword evidence="3" id="KW-1185">Reference proteome</keyword>
<sequence length="75" mass="8824">MIKYSENLIYIRLCECYNKEKKPTERESYGSRRGKDLKKQEETAVSSLERANSTKEGHDLSGCFFIMDSIFNENY</sequence>
<dbReference type="AlphaFoldDB" id="A8AVG8"/>
<gene>
    <name evidence="2" type="ordered locus">SGO_0462</name>
</gene>
<dbReference type="Proteomes" id="UP000001131">
    <property type="component" value="Chromosome"/>
</dbReference>
<dbReference type="STRING" id="467705.SGO_0462"/>
<dbReference type="HOGENOM" id="CLU_2669508_0_0_9"/>